<dbReference type="PANTHER" id="PTHR27005:SF468">
    <property type="entry name" value="OS01G0310500 PROTEIN"/>
    <property type="match status" value="1"/>
</dbReference>
<organism evidence="4 5">
    <name type="scientific">Spinacia oleracea</name>
    <name type="common">Spinach</name>
    <dbReference type="NCBI Taxonomy" id="3562"/>
    <lineage>
        <taxon>Eukaryota</taxon>
        <taxon>Viridiplantae</taxon>
        <taxon>Streptophyta</taxon>
        <taxon>Embryophyta</taxon>
        <taxon>Tracheophyta</taxon>
        <taxon>Spermatophyta</taxon>
        <taxon>Magnoliopsida</taxon>
        <taxon>eudicotyledons</taxon>
        <taxon>Gunneridae</taxon>
        <taxon>Pentapetalae</taxon>
        <taxon>Caryophyllales</taxon>
        <taxon>Chenopodiaceae</taxon>
        <taxon>Chenopodioideae</taxon>
        <taxon>Anserineae</taxon>
        <taxon>Spinacia</taxon>
    </lineage>
</organism>
<dbReference type="GeneID" id="110805125"/>
<protein>
    <submittedName>
        <fullName evidence="5">Wall-associated receptor kinase-like 22</fullName>
    </submittedName>
</protein>
<dbReference type="SUPFAM" id="SSF56112">
    <property type="entry name" value="Protein kinase-like (PK-like)"/>
    <property type="match status" value="1"/>
</dbReference>
<dbReference type="Proteomes" id="UP000813463">
    <property type="component" value="Chromosome 4"/>
</dbReference>
<reference evidence="5" key="2">
    <citation type="submission" date="2025-08" db="UniProtKB">
        <authorList>
            <consortium name="RefSeq"/>
        </authorList>
    </citation>
    <scope>IDENTIFICATION</scope>
    <source>
        <tissue evidence="5">Leaf</tissue>
    </source>
</reference>
<dbReference type="InterPro" id="IPR000719">
    <property type="entry name" value="Prot_kinase_dom"/>
</dbReference>
<keyword evidence="4" id="KW-1185">Reference proteome</keyword>
<dbReference type="Pfam" id="PF00069">
    <property type="entry name" value="Pkinase"/>
    <property type="match status" value="1"/>
</dbReference>
<sequence>MRTTIYKETLEGRIVAIKTPRQLEPEPDIELIDHFLTEASTSLVMNHDNMVKLYGCCLETFIPILVYEFLSIGGLFQCLHDDVASSKCIKWGDRLRVATDIAYALSYMHNALLKPVVHRDVRSLSVLLDDSLRGKLANFGYSMSITPGETPQRFPVEGTPGYIDPDVETQEVTDKCDVYSFGVFVLELLTKRQPLEMARCGADLVDVFVSAVERNCMMGMIDNEVLEQASRDEIQRVAQLALLCVA</sequence>
<evidence type="ECO:0000256" key="2">
    <source>
        <dbReference type="ARBA" id="ARBA00022840"/>
    </source>
</evidence>
<name>A0ABM3RV87_SPIOL</name>
<dbReference type="Gene3D" id="1.10.510.10">
    <property type="entry name" value="Transferase(Phosphotransferase) domain 1"/>
    <property type="match status" value="1"/>
</dbReference>
<accession>A0ABM3RV87</accession>
<evidence type="ECO:0000313" key="5">
    <source>
        <dbReference type="RefSeq" id="XP_056699527.1"/>
    </source>
</evidence>
<keyword evidence="1" id="KW-0547">Nucleotide-binding</keyword>
<dbReference type="Gene3D" id="3.30.200.20">
    <property type="entry name" value="Phosphorylase Kinase, domain 1"/>
    <property type="match status" value="1"/>
</dbReference>
<dbReference type="PROSITE" id="PS50011">
    <property type="entry name" value="PROTEIN_KINASE_DOM"/>
    <property type="match status" value="1"/>
</dbReference>
<reference evidence="4" key="1">
    <citation type="journal article" date="2021" name="Nat. Commun.">
        <title>Genomic analyses provide insights into spinach domestication and the genetic basis of agronomic traits.</title>
        <authorList>
            <person name="Cai X."/>
            <person name="Sun X."/>
            <person name="Xu C."/>
            <person name="Sun H."/>
            <person name="Wang X."/>
            <person name="Ge C."/>
            <person name="Zhang Z."/>
            <person name="Wang Q."/>
            <person name="Fei Z."/>
            <person name="Jiao C."/>
            <person name="Wang Q."/>
        </authorList>
    </citation>
    <scope>NUCLEOTIDE SEQUENCE [LARGE SCALE GENOMIC DNA]</scope>
    <source>
        <strain evidence="4">cv. Varoflay</strain>
    </source>
</reference>
<keyword evidence="2" id="KW-0067">ATP-binding</keyword>
<dbReference type="RefSeq" id="XP_056699527.1">
    <property type="nucleotide sequence ID" value="XM_056843549.1"/>
</dbReference>
<gene>
    <name evidence="5" type="primary">LOC110805125</name>
</gene>
<evidence type="ECO:0000256" key="1">
    <source>
        <dbReference type="ARBA" id="ARBA00022741"/>
    </source>
</evidence>
<dbReference type="InterPro" id="IPR011009">
    <property type="entry name" value="Kinase-like_dom_sf"/>
</dbReference>
<evidence type="ECO:0000259" key="3">
    <source>
        <dbReference type="PROSITE" id="PS50011"/>
    </source>
</evidence>
<proteinExistence type="predicted"/>
<dbReference type="InterPro" id="IPR045274">
    <property type="entry name" value="WAK-like"/>
</dbReference>
<evidence type="ECO:0000313" key="4">
    <source>
        <dbReference type="Proteomes" id="UP000813463"/>
    </source>
</evidence>
<dbReference type="PANTHER" id="PTHR27005">
    <property type="entry name" value="WALL-ASSOCIATED RECEPTOR KINASE-LIKE 21"/>
    <property type="match status" value="1"/>
</dbReference>
<feature type="domain" description="Protein kinase" evidence="3">
    <location>
        <begin position="1"/>
        <end position="246"/>
    </location>
</feature>